<dbReference type="Proteomes" id="UP000646749">
    <property type="component" value="Unassembled WGS sequence"/>
</dbReference>
<reference evidence="1 2" key="1">
    <citation type="submission" date="2021-01" db="EMBL/GenBank/DDBJ databases">
        <title>Whole genome shotgun sequence of Plantactinospora endophytica NBRC 110450.</title>
        <authorList>
            <person name="Komaki H."/>
            <person name="Tamura T."/>
        </authorList>
    </citation>
    <scope>NUCLEOTIDE SEQUENCE [LARGE SCALE GENOMIC DNA]</scope>
    <source>
        <strain evidence="1 2">NBRC 110450</strain>
    </source>
</reference>
<name>A0ABQ4EEU8_9ACTN</name>
<organism evidence="1 2">
    <name type="scientific">Plantactinospora endophytica</name>
    <dbReference type="NCBI Taxonomy" id="673535"/>
    <lineage>
        <taxon>Bacteria</taxon>
        <taxon>Bacillati</taxon>
        <taxon>Actinomycetota</taxon>
        <taxon>Actinomycetes</taxon>
        <taxon>Micromonosporales</taxon>
        <taxon>Micromonosporaceae</taxon>
        <taxon>Plantactinospora</taxon>
    </lineage>
</organism>
<evidence type="ECO:0000313" key="1">
    <source>
        <dbReference type="EMBL" id="GIG93262.1"/>
    </source>
</evidence>
<proteinExistence type="predicted"/>
<comment type="caution">
    <text evidence="1">The sequence shown here is derived from an EMBL/GenBank/DDBJ whole genome shotgun (WGS) entry which is preliminary data.</text>
</comment>
<accession>A0ABQ4EEU8</accession>
<sequence length="108" mass="11495">MTATPPGQLVRDCACGQPLHPGSIMASTTDDGPFEAIVIKVGPTEPEPLHRALYLVSLDTGQALLGSGSLFTLHLGDLLTWQIEVGEPVRCGSPRDVLPRRGGWPVVR</sequence>
<dbReference type="EMBL" id="BONW01000056">
    <property type="protein sequence ID" value="GIG93262.1"/>
    <property type="molecule type" value="Genomic_DNA"/>
</dbReference>
<evidence type="ECO:0008006" key="3">
    <source>
        <dbReference type="Google" id="ProtNLM"/>
    </source>
</evidence>
<keyword evidence="2" id="KW-1185">Reference proteome</keyword>
<evidence type="ECO:0000313" key="2">
    <source>
        <dbReference type="Proteomes" id="UP000646749"/>
    </source>
</evidence>
<gene>
    <name evidence="1" type="ORF">Pen02_81980</name>
</gene>
<protein>
    <recommendedName>
        <fullName evidence="3">DUF35 domain-containing protein</fullName>
    </recommendedName>
</protein>